<name>A0A179BW03_RHILE</name>
<comment type="caution">
    <text evidence="1">The sequence shown here is derived from an EMBL/GenBank/DDBJ whole genome shotgun (WGS) entry which is preliminary data.</text>
</comment>
<gene>
    <name evidence="1" type="ORF">A4U53_39115</name>
</gene>
<dbReference type="AlphaFoldDB" id="A0A179BW03"/>
<protein>
    <submittedName>
        <fullName evidence="1">Uncharacterized protein</fullName>
    </submittedName>
</protein>
<evidence type="ECO:0000313" key="1">
    <source>
        <dbReference type="EMBL" id="OAP95729.1"/>
    </source>
</evidence>
<organism evidence="1">
    <name type="scientific">Rhizobium leguminosarum</name>
    <dbReference type="NCBI Taxonomy" id="384"/>
    <lineage>
        <taxon>Bacteria</taxon>
        <taxon>Pseudomonadati</taxon>
        <taxon>Pseudomonadota</taxon>
        <taxon>Alphaproteobacteria</taxon>
        <taxon>Hyphomicrobiales</taxon>
        <taxon>Rhizobiaceae</taxon>
        <taxon>Rhizobium/Agrobacterium group</taxon>
        <taxon>Rhizobium</taxon>
    </lineage>
</organism>
<sequence length="161" mass="17795">MSNDWYDVHQLAVLAGFRLIVLANRLGCEDEFLLELHDKLIEGLACAIARVQSITALERQLAIDTDEEGLAAFQLHGEEECLARFRITLLDHLEIDVDTHEYRVNGGDWHYALAADCDGIEISYPSLSALTDDELGTLAPIIRAIRSEAGIGISTARVIYG</sequence>
<dbReference type="EMBL" id="LWBS01000106">
    <property type="protein sequence ID" value="OAP95729.1"/>
    <property type="molecule type" value="Genomic_DNA"/>
</dbReference>
<reference evidence="1" key="1">
    <citation type="submission" date="2016-04" db="EMBL/GenBank/DDBJ databases">
        <title>Fast-growing isolate from the root nodules of Vavilovia formosa.</title>
        <authorList>
            <person name="Kimeklis A."/>
            <person name="Safronova V."/>
            <person name="Belimov A."/>
            <person name="Andronov E."/>
        </authorList>
    </citation>
    <scope>NUCLEOTIDE SEQUENCE [LARGE SCALE GENOMIC DNA]</scope>
    <source>
        <strain evidence="1">Vaf-46</strain>
    </source>
</reference>
<accession>A0A179BW03</accession>
<proteinExistence type="predicted"/>